<evidence type="ECO:0000313" key="2">
    <source>
        <dbReference type="EMBL" id="NSB12135.1"/>
    </source>
</evidence>
<reference evidence="2" key="1">
    <citation type="submission" date="2020-06" db="EMBL/GenBank/DDBJ databases">
        <title>Genomic insights into acetone-butanol-ethanol (ABE) fermentation by sequencing solventogenic clostridia strains.</title>
        <authorList>
            <person name="Brown S."/>
        </authorList>
    </citation>
    <scope>NUCLEOTIDE SEQUENCE</scope>
    <source>
        <strain evidence="2">DJ123</strain>
    </source>
</reference>
<proteinExistence type="predicted"/>
<evidence type="ECO:0000256" key="1">
    <source>
        <dbReference type="SAM" id="Coils"/>
    </source>
</evidence>
<sequence>MILRNTEGKSYELEREMTVGEFIKEIIEKDRERYLKYFRITLKAKLSGKNMVFYYQDGILKSQHTTGNRMDYENYMNYDIFESYGAKYISVDNIWDFEHDYEKTDCNINKVDKEHGKNTENKSNKEVCMEIIEEIKRKSEDKAKITKVQYPNGKEVTSGDLVECIRQIAWNMDKYNSQESSQDFEIDRLKLENKMLKSQIKWLEYKIDLLQKKKEDIENEEADMDKLFDLNNFKL</sequence>
<name>A0AAE5H0M6_CLOBE</name>
<dbReference type="RefSeq" id="WP_077856388.1">
    <property type="nucleotide sequence ID" value="NZ_JABTDW010000001.1"/>
</dbReference>
<dbReference type="Proteomes" id="UP000822184">
    <property type="component" value="Unassembled WGS sequence"/>
</dbReference>
<dbReference type="EMBL" id="JABTDW010000001">
    <property type="protein sequence ID" value="NSB12135.1"/>
    <property type="molecule type" value="Genomic_DNA"/>
</dbReference>
<feature type="coiled-coil region" evidence="1">
    <location>
        <begin position="186"/>
        <end position="230"/>
    </location>
</feature>
<keyword evidence="1" id="KW-0175">Coiled coil</keyword>
<organism evidence="2 3">
    <name type="scientific">Clostridium beijerinckii</name>
    <name type="common">Clostridium MP</name>
    <dbReference type="NCBI Taxonomy" id="1520"/>
    <lineage>
        <taxon>Bacteria</taxon>
        <taxon>Bacillati</taxon>
        <taxon>Bacillota</taxon>
        <taxon>Clostridia</taxon>
        <taxon>Eubacteriales</taxon>
        <taxon>Clostridiaceae</taxon>
        <taxon>Clostridium</taxon>
    </lineage>
</organism>
<evidence type="ECO:0000313" key="3">
    <source>
        <dbReference type="Proteomes" id="UP000822184"/>
    </source>
</evidence>
<accession>A0AAE5H0M6</accession>
<comment type="caution">
    <text evidence="2">The sequence shown here is derived from an EMBL/GenBank/DDBJ whole genome shotgun (WGS) entry which is preliminary data.</text>
</comment>
<dbReference type="AlphaFoldDB" id="A0AAE5H0M6"/>
<gene>
    <name evidence="2" type="ORF">BCD95_000394</name>
</gene>
<protein>
    <submittedName>
        <fullName evidence="2">Uncharacterized protein</fullName>
    </submittedName>
</protein>